<dbReference type="SUPFAM" id="SSF52743">
    <property type="entry name" value="Subtilisin-like"/>
    <property type="match status" value="1"/>
</dbReference>
<evidence type="ECO:0000259" key="12">
    <source>
        <dbReference type="Pfam" id="PF00082"/>
    </source>
</evidence>
<name>A0ABS1BCE9_9MICO</name>
<gene>
    <name evidence="16" type="ORF">I8D64_09695</name>
</gene>
<dbReference type="PANTHER" id="PTHR43806:SF11">
    <property type="entry name" value="CEREVISIN-RELATED"/>
    <property type="match status" value="1"/>
</dbReference>
<dbReference type="InterPro" id="IPR003137">
    <property type="entry name" value="PA_domain"/>
</dbReference>
<dbReference type="PROSITE" id="PS51318">
    <property type="entry name" value="TAT"/>
    <property type="match status" value="1"/>
</dbReference>
<dbReference type="CDD" id="cd07489">
    <property type="entry name" value="Peptidases_S8_5"/>
    <property type="match status" value="1"/>
</dbReference>
<feature type="domain" description="Inhibitor I9" evidence="14">
    <location>
        <begin position="99"/>
        <end position="146"/>
    </location>
</feature>
<keyword evidence="4 8" id="KW-0645">Protease</keyword>
<dbReference type="InterPro" id="IPR022398">
    <property type="entry name" value="Peptidase_S8_His-AS"/>
</dbReference>
<evidence type="ECO:0000256" key="2">
    <source>
        <dbReference type="ARBA" id="ARBA00022512"/>
    </source>
</evidence>
<dbReference type="PROSITE" id="PS51892">
    <property type="entry name" value="SUBTILASE"/>
    <property type="match status" value="1"/>
</dbReference>
<dbReference type="Pfam" id="PF02225">
    <property type="entry name" value="PA"/>
    <property type="match status" value="1"/>
</dbReference>
<evidence type="ECO:0000256" key="1">
    <source>
        <dbReference type="ARBA" id="ARBA00011073"/>
    </source>
</evidence>
<evidence type="ECO:0000256" key="5">
    <source>
        <dbReference type="ARBA" id="ARBA00022729"/>
    </source>
</evidence>
<evidence type="ECO:0000313" key="17">
    <source>
        <dbReference type="Proteomes" id="UP000612352"/>
    </source>
</evidence>
<comment type="caution">
    <text evidence="16">The sequence shown here is derived from an EMBL/GenBank/DDBJ whole genome shotgun (WGS) entry which is preliminary data.</text>
</comment>
<dbReference type="Gene3D" id="3.50.30.30">
    <property type="match status" value="1"/>
</dbReference>
<dbReference type="Proteomes" id="UP000612352">
    <property type="component" value="Unassembled WGS sequence"/>
</dbReference>
<feature type="active site" description="Charge relay system" evidence="8">
    <location>
        <position position="251"/>
    </location>
</feature>
<evidence type="ECO:0000256" key="8">
    <source>
        <dbReference type="PROSITE-ProRule" id="PRU01240"/>
    </source>
</evidence>
<feature type="region of interest" description="Disordered" evidence="10">
    <location>
        <begin position="39"/>
        <end position="69"/>
    </location>
</feature>
<dbReference type="InterPro" id="IPR015500">
    <property type="entry name" value="Peptidase_S8_subtilisin-rel"/>
</dbReference>
<keyword evidence="6 8" id="KW-0378">Hydrolase</keyword>
<accession>A0ABS1BCE9</accession>
<dbReference type="Pfam" id="PF00082">
    <property type="entry name" value="Peptidase_S8"/>
    <property type="match status" value="1"/>
</dbReference>
<evidence type="ECO:0000256" key="6">
    <source>
        <dbReference type="ARBA" id="ARBA00022801"/>
    </source>
</evidence>
<dbReference type="InterPro" id="IPR036852">
    <property type="entry name" value="Peptidase_S8/S53_dom_sf"/>
</dbReference>
<dbReference type="Gene3D" id="2.60.40.1710">
    <property type="entry name" value="Subtilisin-like superfamily"/>
    <property type="match status" value="1"/>
</dbReference>
<dbReference type="EMBL" id="JAEDAJ010000004">
    <property type="protein sequence ID" value="MBK0331675.1"/>
    <property type="molecule type" value="Genomic_DNA"/>
</dbReference>
<dbReference type="PROSITE" id="PS00138">
    <property type="entry name" value="SUBTILASE_SER"/>
    <property type="match status" value="1"/>
</dbReference>
<evidence type="ECO:0000256" key="10">
    <source>
        <dbReference type="SAM" id="MobiDB-lite"/>
    </source>
</evidence>
<evidence type="ECO:0000256" key="4">
    <source>
        <dbReference type="ARBA" id="ARBA00022670"/>
    </source>
</evidence>
<dbReference type="SUPFAM" id="SSF52025">
    <property type="entry name" value="PA domain"/>
    <property type="match status" value="1"/>
</dbReference>
<keyword evidence="7 8" id="KW-0720">Serine protease</keyword>
<dbReference type="PRINTS" id="PR00723">
    <property type="entry name" value="SUBTILISIN"/>
</dbReference>
<dbReference type="InterPro" id="IPR046450">
    <property type="entry name" value="PA_dom_sf"/>
</dbReference>
<dbReference type="InterPro" id="IPR050131">
    <property type="entry name" value="Peptidase_S8_subtilisin-like"/>
</dbReference>
<evidence type="ECO:0000256" key="9">
    <source>
        <dbReference type="RuleBase" id="RU003355"/>
    </source>
</evidence>
<reference evidence="16 17" key="1">
    <citation type="submission" date="2020-12" db="EMBL/GenBank/DDBJ databases">
        <title>Brachybacterium sp. MASK1Z-5, whole genome shotgun sequence.</title>
        <authorList>
            <person name="Tuo L."/>
        </authorList>
    </citation>
    <scope>NUCLEOTIDE SEQUENCE [LARGE SCALE GENOMIC DNA]</scope>
    <source>
        <strain evidence="16 17">MASK1Z-5</strain>
    </source>
</reference>
<dbReference type="InterPro" id="IPR010435">
    <property type="entry name" value="C5a/SBT2-like_Fn3"/>
</dbReference>
<feature type="domain" description="PA" evidence="13">
    <location>
        <begin position="415"/>
        <end position="493"/>
    </location>
</feature>
<organism evidence="16 17">
    <name type="scientific">Brachybacterium halotolerans</name>
    <dbReference type="NCBI Taxonomy" id="2795215"/>
    <lineage>
        <taxon>Bacteria</taxon>
        <taxon>Bacillati</taxon>
        <taxon>Actinomycetota</taxon>
        <taxon>Actinomycetes</taxon>
        <taxon>Micrococcales</taxon>
        <taxon>Dermabacteraceae</taxon>
        <taxon>Brachybacterium</taxon>
    </lineage>
</organism>
<feature type="signal peptide" evidence="11">
    <location>
        <begin position="1"/>
        <end position="38"/>
    </location>
</feature>
<proteinExistence type="inferred from homology"/>
<comment type="similarity">
    <text evidence="1 8 9">Belongs to the peptidase S8 family.</text>
</comment>
<dbReference type="InterPro" id="IPR010259">
    <property type="entry name" value="S8pro/Inhibitor_I9"/>
</dbReference>
<feature type="active site" description="Charge relay system" evidence="8">
    <location>
        <position position="192"/>
    </location>
</feature>
<evidence type="ECO:0000259" key="15">
    <source>
        <dbReference type="Pfam" id="PF06280"/>
    </source>
</evidence>
<dbReference type="Gene3D" id="3.40.50.200">
    <property type="entry name" value="Peptidase S8/S53 domain"/>
    <property type="match status" value="1"/>
</dbReference>
<sequence>MRHLPAHRRALLSPRSLLTAGAAAALAAAMFGPLPAQADGQGDDLGTASSHGVEAPAKGSPSLDDVNGSVPDRYLVQVEGAPQAQGTPQRTLKTKQTGVVEEAEKDGLDVTVDQSFTHAWNGMAVSMTKADAEALQDVDGVTAVYPVMQVALPPDQGDASPEDEYANAMTGVDTVQKVDGLDGEGVTVGVIDSGVDYNNPDLGGSGTNDQTKDFPGTRVTMGYDFVGDDYNSTVPGSVPEPDEYPDDCGGHGTHVAGIIGADGDVTGVAPKADIASYRIFGCKGTSSTDVILAAMDRAFADGVDVINMSLGASFMTWDDYPTAQASNEITAKGVVVVASGGNEGEAGTFSGGAPGVGSDVITVGSVENTDAHTPYFAVGKTKYGFTSAEDGGTVPTSGKVVLASAGEDSDAADAPVLACDPAEVPKPTKKKQALLVKRGTCSFHDKAANAQEAGYTAVVLYNNSAGLISPTVAGDPEITIPVVSITQDDGIALQKAIAAGTTKIAWKDGVAVFPNAGAGLMSSFSSYGLTAELGLKPDLSAPGGQIYSTVPLEQGGHGTKSGTSMASPHVAGAAALMLQEHAGWTPKQVKSALVNTADPLDWSLEPGKGYLEPVHRQGAGMLDMVEAAHTSTSVAEPTISLGDSSQGAHSVTVNVRNDGDAAKTYAVSTRTGVATGGSPSDPAFQVADPSVRLSSRTVTIQPHRSALVTARISEDFGEDGIIYGGWVQLTSDDEDLSVPFAGMSGDYQNVEVLGAHDGLPALGKAQGENIVPVSGTDATYSTSGDDVPYVLFYLDYPVERLDVAVYHAKADGSKGRLVNPKVGTVSSESKWGRSSETEALPWDGTYQTAKGKTVTAKDGKYIIEVRVLKALGDPDTASDWESWDSEVLTLSHQKP</sequence>
<evidence type="ECO:0000256" key="3">
    <source>
        <dbReference type="ARBA" id="ARBA00022525"/>
    </source>
</evidence>
<protein>
    <submittedName>
        <fullName evidence="16">S8 family serine peptidase</fullName>
    </submittedName>
</protein>
<evidence type="ECO:0000313" key="16">
    <source>
        <dbReference type="EMBL" id="MBK0331675.1"/>
    </source>
</evidence>
<dbReference type="InterPro" id="IPR006311">
    <property type="entry name" value="TAT_signal"/>
</dbReference>
<evidence type="ECO:0000259" key="13">
    <source>
        <dbReference type="Pfam" id="PF02225"/>
    </source>
</evidence>
<dbReference type="InterPro" id="IPR000209">
    <property type="entry name" value="Peptidase_S8/S53_dom"/>
</dbReference>
<dbReference type="InterPro" id="IPR034187">
    <property type="entry name" value="Peptidases_S8_5"/>
</dbReference>
<feature type="active site" description="Charge relay system" evidence="8">
    <location>
        <position position="564"/>
    </location>
</feature>
<evidence type="ECO:0000259" key="14">
    <source>
        <dbReference type="Pfam" id="PF05922"/>
    </source>
</evidence>
<dbReference type="InterPro" id="IPR023828">
    <property type="entry name" value="Peptidase_S8_Ser-AS"/>
</dbReference>
<dbReference type="PROSITE" id="PS00137">
    <property type="entry name" value="SUBTILASE_HIS"/>
    <property type="match status" value="1"/>
</dbReference>
<feature type="chain" id="PRO_5046109458" evidence="11">
    <location>
        <begin position="39"/>
        <end position="895"/>
    </location>
</feature>
<dbReference type="Pfam" id="PF06280">
    <property type="entry name" value="fn3_5"/>
    <property type="match status" value="1"/>
</dbReference>
<feature type="domain" description="C5a peptidase/Subtilisin-like protease SBT2-like Fn3-like" evidence="15">
    <location>
        <begin position="640"/>
        <end position="740"/>
    </location>
</feature>
<evidence type="ECO:0000256" key="7">
    <source>
        <dbReference type="ARBA" id="ARBA00022825"/>
    </source>
</evidence>
<keyword evidence="2" id="KW-0134">Cell wall</keyword>
<keyword evidence="5 11" id="KW-0732">Signal</keyword>
<dbReference type="InterPro" id="IPR023827">
    <property type="entry name" value="Peptidase_S8_Asp-AS"/>
</dbReference>
<evidence type="ECO:0000256" key="11">
    <source>
        <dbReference type="SAM" id="SignalP"/>
    </source>
</evidence>
<dbReference type="PROSITE" id="PS00136">
    <property type="entry name" value="SUBTILASE_ASP"/>
    <property type="match status" value="1"/>
</dbReference>
<dbReference type="PANTHER" id="PTHR43806">
    <property type="entry name" value="PEPTIDASE S8"/>
    <property type="match status" value="1"/>
</dbReference>
<dbReference type="Pfam" id="PF05922">
    <property type="entry name" value="Inhibitor_I9"/>
    <property type="match status" value="1"/>
</dbReference>
<keyword evidence="3" id="KW-0964">Secreted</keyword>
<keyword evidence="17" id="KW-1185">Reference proteome</keyword>
<feature type="domain" description="Peptidase S8/S53" evidence="12">
    <location>
        <begin position="183"/>
        <end position="620"/>
    </location>
</feature>
<dbReference type="RefSeq" id="WP_200502292.1">
    <property type="nucleotide sequence ID" value="NZ_JAEDAJ010000004.1"/>
</dbReference>